<feature type="region of interest" description="Disordered" evidence="1">
    <location>
        <begin position="81"/>
        <end position="111"/>
    </location>
</feature>
<evidence type="ECO:0000313" key="2">
    <source>
        <dbReference type="EMBL" id="GJT29463.1"/>
    </source>
</evidence>
<dbReference type="Proteomes" id="UP001151760">
    <property type="component" value="Unassembled WGS sequence"/>
</dbReference>
<keyword evidence="3" id="KW-1185">Reference proteome</keyword>
<gene>
    <name evidence="2" type="ORF">Tco_0909738</name>
</gene>
<comment type="caution">
    <text evidence="2">The sequence shown here is derived from an EMBL/GenBank/DDBJ whole genome shotgun (WGS) entry which is preliminary data.</text>
</comment>
<feature type="compositionally biased region" description="Basic and acidic residues" evidence="1">
    <location>
        <begin position="81"/>
        <end position="102"/>
    </location>
</feature>
<reference evidence="2" key="1">
    <citation type="journal article" date="2022" name="Int. J. Mol. Sci.">
        <title>Draft Genome of Tanacetum Coccineum: Genomic Comparison of Closely Related Tanacetum-Family Plants.</title>
        <authorList>
            <person name="Yamashiro T."/>
            <person name="Shiraishi A."/>
            <person name="Nakayama K."/>
            <person name="Satake H."/>
        </authorList>
    </citation>
    <scope>NUCLEOTIDE SEQUENCE</scope>
</reference>
<organism evidence="2 3">
    <name type="scientific">Tanacetum coccineum</name>
    <dbReference type="NCBI Taxonomy" id="301880"/>
    <lineage>
        <taxon>Eukaryota</taxon>
        <taxon>Viridiplantae</taxon>
        <taxon>Streptophyta</taxon>
        <taxon>Embryophyta</taxon>
        <taxon>Tracheophyta</taxon>
        <taxon>Spermatophyta</taxon>
        <taxon>Magnoliopsida</taxon>
        <taxon>eudicotyledons</taxon>
        <taxon>Gunneridae</taxon>
        <taxon>Pentapetalae</taxon>
        <taxon>asterids</taxon>
        <taxon>campanulids</taxon>
        <taxon>Asterales</taxon>
        <taxon>Asteraceae</taxon>
        <taxon>Asteroideae</taxon>
        <taxon>Anthemideae</taxon>
        <taxon>Anthemidinae</taxon>
        <taxon>Tanacetum</taxon>
    </lineage>
</organism>
<proteinExistence type="predicted"/>
<accession>A0ABQ5CT14</accession>
<evidence type="ECO:0000313" key="3">
    <source>
        <dbReference type="Proteomes" id="UP001151760"/>
    </source>
</evidence>
<protein>
    <submittedName>
        <fullName evidence="2">Uncharacterized protein</fullName>
    </submittedName>
</protein>
<reference evidence="2" key="2">
    <citation type="submission" date="2022-01" db="EMBL/GenBank/DDBJ databases">
        <authorList>
            <person name="Yamashiro T."/>
            <person name="Shiraishi A."/>
            <person name="Satake H."/>
            <person name="Nakayama K."/>
        </authorList>
    </citation>
    <scope>NUCLEOTIDE SEQUENCE</scope>
</reference>
<feature type="non-terminal residue" evidence="2">
    <location>
        <position position="1"/>
    </location>
</feature>
<dbReference type="EMBL" id="BQNB010014545">
    <property type="protein sequence ID" value="GJT29463.1"/>
    <property type="molecule type" value="Genomic_DNA"/>
</dbReference>
<sequence>HLHDYRFMCRALFQPVSSPINRWQGPQVRNEDLRIQLYYYNEEYDEEMEMEPRPTCVRETTLVLRTGSPRVQRQNERVVEFEEAPNKEGIGTKRESDGRRPSEWIIEEGGSRGGNLSLLLAAHLGRSENGQPLQSTLTSGYRGN</sequence>
<name>A0ABQ5CT14_9ASTR</name>
<evidence type="ECO:0000256" key="1">
    <source>
        <dbReference type="SAM" id="MobiDB-lite"/>
    </source>
</evidence>